<dbReference type="Pfam" id="PF00106">
    <property type="entry name" value="adh_short"/>
    <property type="match status" value="1"/>
</dbReference>
<evidence type="ECO:0000256" key="2">
    <source>
        <dbReference type="RuleBase" id="RU000363"/>
    </source>
</evidence>
<name>A0ABQ5YU53_9BURK</name>
<dbReference type="InterPro" id="IPR002347">
    <property type="entry name" value="SDR_fam"/>
</dbReference>
<dbReference type="Gene3D" id="3.40.50.720">
    <property type="entry name" value="NAD(P)-binding Rossmann-like Domain"/>
    <property type="match status" value="1"/>
</dbReference>
<evidence type="ECO:0000313" key="4">
    <source>
        <dbReference type="Proteomes" id="UP001156664"/>
    </source>
</evidence>
<dbReference type="SUPFAM" id="SSF51735">
    <property type="entry name" value="NAD(P)-binding Rossmann-fold domains"/>
    <property type="match status" value="1"/>
</dbReference>
<dbReference type="PANTHER" id="PTHR43157:SF31">
    <property type="entry name" value="PHOSPHATIDYLINOSITOL-GLYCAN BIOSYNTHESIS CLASS F PROTEIN"/>
    <property type="match status" value="1"/>
</dbReference>
<evidence type="ECO:0000313" key="3">
    <source>
        <dbReference type="EMBL" id="GLR27325.1"/>
    </source>
</evidence>
<dbReference type="EMBL" id="BSOJ01000030">
    <property type="protein sequence ID" value="GLR27325.1"/>
    <property type="molecule type" value="Genomic_DNA"/>
</dbReference>
<protein>
    <submittedName>
        <fullName evidence="3">Oxidoreductase</fullName>
    </submittedName>
</protein>
<evidence type="ECO:0000256" key="1">
    <source>
        <dbReference type="ARBA" id="ARBA00023002"/>
    </source>
</evidence>
<dbReference type="CDD" id="cd05327">
    <property type="entry name" value="retinol-DH_like_SDR_c_like"/>
    <property type="match status" value="1"/>
</dbReference>
<dbReference type="RefSeq" id="WP_284282075.1">
    <property type="nucleotide sequence ID" value="NZ_BSOJ01000030.1"/>
</dbReference>
<dbReference type="PANTHER" id="PTHR43157">
    <property type="entry name" value="PHOSPHATIDYLINOSITOL-GLYCAN BIOSYNTHESIS CLASS F PROTEIN-RELATED"/>
    <property type="match status" value="1"/>
</dbReference>
<comment type="caution">
    <text evidence="3">The sequence shown here is derived from an EMBL/GenBank/DDBJ whole genome shotgun (WGS) entry which is preliminary data.</text>
</comment>
<dbReference type="PRINTS" id="PR00080">
    <property type="entry name" value="SDRFAMILY"/>
</dbReference>
<reference evidence="4" key="1">
    <citation type="journal article" date="2019" name="Int. J. Syst. Evol. Microbiol.">
        <title>The Global Catalogue of Microorganisms (GCM) 10K type strain sequencing project: providing services to taxonomists for standard genome sequencing and annotation.</title>
        <authorList>
            <consortium name="The Broad Institute Genomics Platform"/>
            <consortium name="The Broad Institute Genome Sequencing Center for Infectious Disease"/>
            <person name="Wu L."/>
            <person name="Ma J."/>
        </authorList>
    </citation>
    <scope>NUCLEOTIDE SEQUENCE [LARGE SCALE GENOMIC DNA]</scope>
    <source>
        <strain evidence="4">NBRC 105857</strain>
    </source>
</reference>
<accession>A0ABQ5YU53</accession>
<proteinExistence type="inferred from homology"/>
<dbReference type="Proteomes" id="UP001156664">
    <property type="component" value="Unassembled WGS sequence"/>
</dbReference>
<keyword evidence="4" id="KW-1185">Reference proteome</keyword>
<keyword evidence="1" id="KW-0560">Oxidoreductase</keyword>
<dbReference type="PRINTS" id="PR00081">
    <property type="entry name" value="GDHRDH"/>
</dbReference>
<organism evidence="3 4">
    <name type="scientific">Limnobacter litoralis</name>
    <dbReference type="NCBI Taxonomy" id="481366"/>
    <lineage>
        <taxon>Bacteria</taxon>
        <taxon>Pseudomonadati</taxon>
        <taxon>Pseudomonadota</taxon>
        <taxon>Betaproteobacteria</taxon>
        <taxon>Burkholderiales</taxon>
        <taxon>Burkholderiaceae</taxon>
        <taxon>Limnobacter</taxon>
    </lineage>
</organism>
<comment type="similarity">
    <text evidence="2">Belongs to the short-chain dehydrogenases/reductases (SDR) family.</text>
</comment>
<gene>
    <name evidence="3" type="ORF">GCM10007875_24160</name>
</gene>
<sequence length="278" mass="30312">MQHPKTILITGGNTGIGLATATQLAIAGHTVILACRNQEKAKQAASQIKQRKADADVRVYPLDLASFDSIRQFSAKISADFPMIDVLINNAGAYPVKQQFTEEGFELQFGVNYLGHYLLTQLLLPVITKAPEARIIHVSSIMHNLGKIDFDTFRGRAKYSGTTAYGQSKLANALFSSALAKRLPAHVTSNAVHPGGVDSDIYREFPSLVHKIFKLFLISTDRAGAYLVNMAVGDDWKGRTGEFKSAHGPLPISKRAKDEAMIERLYLESAKLAGVNAI</sequence>
<dbReference type="PROSITE" id="PS51257">
    <property type="entry name" value="PROKAR_LIPOPROTEIN"/>
    <property type="match status" value="1"/>
</dbReference>
<dbReference type="InterPro" id="IPR036291">
    <property type="entry name" value="NAD(P)-bd_dom_sf"/>
</dbReference>